<dbReference type="SUPFAM" id="SSF55729">
    <property type="entry name" value="Acyl-CoA N-acyltransferases (Nat)"/>
    <property type="match status" value="1"/>
</dbReference>
<comment type="caution">
    <text evidence="2">The sequence shown here is derived from an EMBL/GenBank/DDBJ whole genome shotgun (WGS) entry which is preliminary data.</text>
</comment>
<organism evidence="2 3">
    <name type="scientific">Myroides albus</name>
    <dbReference type="NCBI Taxonomy" id="2562892"/>
    <lineage>
        <taxon>Bacteria</taxon>
        <taxon>Pseudomonadati</taxon>
        <taxon>Bacteroidota</taxon>
        <taxon>Flavobacteriia</taxon>
        <taxon>Flavobacteriales</taxon>
        <taxon>Flavobacteriaceae</taxon>
        <taxon>Myroides</taxon>
    </lineage>
</organism>
<dbReference type="PROSITE" id="PS51186">
    <property type="entry name" value="GNAT"/>
    <property type="match status" value="1"/>
</dbReference>
<dbReference type="PANTHER" id="PTHR43792:SF16">
    <property type="entry name" value="N-ACETYLTRANSFERASE DOMAIN-CONTAINING PROTEIN"/>
    <property type="match status" value="1"/>
</dbReference>
<keyword evidence="3" id="KW-1185">Reference proteome</keyword>
<dbReference type="InterPro" id="IPR016181">
    <property type="entry name" value="Acyl_CoA_acyltransferase"/>
</dbReference>
<dbReference type="RefSeq" id="WP_155092268.1">
    <property type="nucleotide sequence ID" value="NZ_CP102754.1"/>
</dbReference>
<dbReference type="GO" id="GO:0016747">
    <property type="term" value="F:acyltransferase activity, transferring groups other than amino-acyl groups"/>
    <property type="evidence" value="ECO:0007669"/>
    <property type="project" value="InterPro"/>
</dbReference>
<dbReference type="Gene3D" id="3.40.630.30">
    <property type="match status" value="1"/>
</dbReference>
<dbReference type="Proteomes" id="UP000438760">
    <property type="component" value="Unassembled WGS sequence"/>
</dbReference>
<dbReference type="OrthoDB" id="9788916at2"/>
<sequence length="173" mass="19987">MKHNIETQRLLIRPIQDNDLEGIYKLDSDIRVQEFLGKKPLENKTQAAQMISFITKQYKDFGIGRWAVIEKQTNTFIGWTGFKYINNGVNGVEEYLDFGYRFVYDAWGKGYATEAALACLIYADKYLTLLPIHAISEVGNKGSKNVLEKAGFKAVNTFLYENVPHFWYIRLNK</sequence>
<dbReference type="PANTHER" id="PTHR43792">
    <property type="entry name" value="GNAT FAMILY, PUTATIVE (AFU_ORTHOLOGUE AFUA_3G00765)-RELATED-RELATED"/>
    <property type="match status" value="1"/>
</dbReference>
<dbReference type="InterPro" id="IPR000182">
    <property type="entry name" value="GNAT_dom"/>
</dbReference>
<dbReference type="Pfam" id="PF13302">
    <property type="entry name" value="Acetyltransf_3"/>
    <property type="match status" value="1"/>
</dbReference>
<proteinExistence type="predicted"/>
<gene>
    <name evidence="2" type="ORF">GJV76_08860</name>
</gene>
<protein>
    <submittedName>
        <fullName evidence="2">GNAT family N-acetyltransferase</fullName>
    </submittedName>
</protein>
<evidence type="ECO:0000313" key="3">
    <source>
        <dbReference type="Proteomes" id="UP000438760"/>
    </source>
</evidence>
<accession>A0A6I3LI75</accession>
<dbReference type="AlphaFoldDB" id="A0A6I3LI75"/>
<evidence type="ECO:0000313" key="2">
    <source>
        <dbReference type="EMBL" id="MTG98238.1"/>
    </source>
</evidence>
<dbReference type="InterPro" id="IPR051531">
    <property type="entry name" value="N-acetyltransferase"/>
</dbReference>
<feature type="domain" description="N-acetyltransferase" evidence="1">
    <location>
        <begin position="10"/>
        <end position="173"/>
    </location>
</feature>
<keyword evidence="2" id="KW-0808">Transferase</keyword>
<name>A0A6I3LI75_9FLAO</name>
<dbReference type="EMBL" id="WMJX01000016">
    <property type="protein sequence ID" value="MTG98238.1"/>
    <property type="molecule type" value="Genomic_DNA"/>
</dbReference>
<reference evidence="2 3" key="1">
    <citation type="submission" date="2019-11" db="EMBL/GenBank/DDBJ databases">
        <title>Genome of Strain BIT-d1.</title>
        <authorList>
            <person name="Yang Y."/>
        </authorList>
    </citation>
    <scope>NUCLEOTIDE SEQUENCE [LARGE SCALE GENOMIC DNA]</scope>
    <source>
        <strain evidence="2 3">BIT-d1</strain>
    </source>
</reference>
<evidence type="ECO:0000259" key="1">
    <source>
        <dbReference type="PROSITE" id="PS51186"/>
    </source>
</evidence>